<sequence length="125" mass="13255">MLLSLSKKFLAAVCLAASFHCASAVCKTGEIAVGRAEVGAGRQGFLMTNNCEIFAKNQAVPYEDSPCRGGYNGGAKVECNSKHQPISAVDTRGFHYNCKKTTDDSCNKTTPAGHFHVLACCTPAH</sequence>
<dbReference type="EMBL" id="KL198051">
    <property type="protein sequence ID" value="KDQ12291.1"/>
    <property type="molecule type" value="Genomic_DNA"/>
</dbReference>
<reference evidence="3" key="1">
    <citation type="journal article" date="2014" name="Proc. Natl. Acad. Sci. U.S.A.">
        <title>Extensive sampling of basidiomycete genomes demonstrates inadequacy of the white-rot/brown-rot paradigm for wood decay fungi.</title>
        <authorList>
            <person name="Riley R."/>
            <person name="Salamov A.A."/>
            <person name="Brown D.W."/>
            <person name="Nagy L.G."/>
            <person name="Floudas D."/>
            <person name="Held B.W."/>
            <person name="Levasseur A."/>
            <person name="Lombard V."/>
            <person name="Morin E."/>
            <person name="Otillar R."/>
            <person name="Lindquist E.A."/>
            <person name="Sun H."/>
            <person name="LaButti K.M."/>
            <person name="Schmutz J."/>
            <person name="Jabbour D."/>
            <person name="Luo H."/>
            <person name="Baker S.E."/>
            <person name="Pisabarro A.G."/>
            <person name="Walton J.D."/>
            <person name="Blanchette R.A."/>
            <person name="Henrissat B."/>
            <person name="Martin F."/>
            <person name="Cullen D."/>
            <person name="Hibbett D.S."/>
            <person name="Grigoriev I.V."/>
        </authorList>
    </citation>
    <scope>NUCLEOTIDE SEQUENCE [LARGE SCALE GENOMIC DNA]</scope>
    <source>
        <strain evidence="3">FD-172 SS1</strain>
    </source>
</reference>
<dbReference type="HOGENOM" id="CLU_1907411_0_0_1"/>
<keyword evidence="3" id="KW-1185">Reference proteome</keyword>
<name>A0A067ML58_BOTB1</name>
<dbReference type="Proteomes" id="UP000027195">
    <property type="component" value="Unassembled WGS sequence"/>
</dbReference>
<proteinExistence type="predicted"/>
<feature type="chain" id="PRO_5001641374" description="Cyanovirin-N domain-containing protein" evidence="1">
    <location>
        <begin position="25"/>
        <end position="125"/>
    </location>
</feature>
<keyword evidence="1" id="KW-0732">Signal</keyword>
<gene>
    <name evidence="2" type="ORF">BOTBODRAFT_56861</name>
</gene>
<evidence type="ECO:0008006" key="4">
    <source>
        <dbReference type="Google" id="ProtNLM"/>
    </source>
</evidence>
<accession>A0A067ML58</accession>
<dbReference type="InParanoid" id="A0A067ML58"/>
<dbReference type="OrthoDB" id="10584767at2759"/>
<protein>
    <recommendedName>
        <fullName evidence="4">Cyanovirin-N domain-containing protein</fullName>
    </recommendedName>
</protein>
<evidence type="ECO:0000256" key="1">
    <source>
        <dbReference type="SAM" id="SignalP"/>
    </source>
</evidence>
<evidence type="ECO:0000313" key="3">
    <source>
        <dbReference type="Proteomes" id="UP000027195"/>
    </source>
</evidence>
<feature type="signal peptide" evidence="1">
    <location>
        <begin position="1"/>
        <end position="24"/>
    </location>
</feature>
<evidence type="ECO:0000313" key="2">
    <source>
        <dbReference type="EMBL" id="KDQ12291.1"/>
    </source>
</evidence>
<organism evidence="2 3">
    <name type="scientific">Botryobasidium botryosum (strain FD-172 SS1)</name>
    <dbReference type="NCBI Taxonomy" id="930990"/>
    <lineage>
        <taxon>Eukaryota</taxon>
        <taxon>Fungi</taxon>
        <taxon>Dikarya</taxon>
        <taxon>Basidiomycota</taxon>
        <taxon>Agaricomycotina</taxon>
        <taxon>Agaricomycetes</taxon>
        <taxon>Cantharellales</taxon>
        <taxon>Botryobasidiaceae</taxon>
        <taxon>Botryobasidium</taxon>
    </lineage>
</organism>
<dbReference type="AlphaFoldDB" id="A0A067ML58"/>